<dbReference type="GO" id="GO:0016020">
    <property type="term" value="C:membrane"/>
    <property type="evidence" value="ECO:0007669"/>
    <property type="project" value="TreeGrafter"/>
</dbReference>
<dbReference type="OrthoDB" id="562037at2759"/>
<dbReference type="PANTHER" id="PTHR12393">
    <property type="entry name" value="SPHINGOMYELIN PHOSPHODIESTERASE RELATED"/>
    <property type="match status" value="1"/>
</dbReference>
<sequence length="183" mass="19659">MAHGFDLPPLQRMWERWRELDDGTKRESLAAAAGSPTPDWAAKVEWLEAQGCPRGANAAAAVASRPDAVTRLSWLRGRACPVGAGAVMAASNAVNVVVVHYLLAETLVEPAGVAQMSSLDEYEHWTCIAHSAASHGQLEVLQALHAADSPLIARFCASGAARNGLLHVLAWLSETYRNRQGER</sequence>
<reference evidence="2" key="1">
    <citation type="journal article" date="2016" name="Nat. Commun.">
        <title>The Gonium pectorale genome demonstrates co-option of cell cycle regulation during the evolution of multicellularity.</title>
        <authorList>
            <person name="Hanschen E.R."/>
            <person name="Marriage T.N."/>
            <person name="Ferris P.J."/>
            <person name="Hamaji T."/>
            <person name="Toyoda A."/>
            <person name="Fujiyama A."/>
            <person name="Neme R."/>
            <person name="Noguchi H."/>
            <person name="Minakuchi Y."/>
            <person name="Suzuki M."/>
            <person name="Kawai-Toyooka H."/>
            <person name="Smith D.R."/>
            <person name="Sparks H."/>
            <person name="Anderson J."/>
            <person name="Bakaric R."/>
            <person name="Luria V."/>
            <person name="Karger A."/>
            <person name="Kirschner M.W."/>
            <person name="Durand P.M."/>
            <person name="Michod R.E."/>
            <person name="Nozaki H."/>
            <person name="Olson B.J."/>
        </authorList>
    </citation>
    <scope>NUCLEOTIDE SEQUENCE [LARGE SCALE GENOMIC DNA]</scope>
    <source>
        <strain evidence="2">NIES-2863</strain>
    </source>
</reference>
<comment type="caution">
    <text evidence="1">The sequence shown here is derived from an EMBL/GenBank/DDBJ whole genome shotgun (WGS) entry which is preliminary data.</text>
</comment>
<keyword evidence="2" id="KW-1185">Reference proteome</keyword>
<accession>A0A150G799</accession>
<dbReference type="GO" id="GO:0046513">
    <property type="term" value="P:ceramide biosynthetic process"/>
    <property type="evidence" value="ECO:0007669"/>
    <property type="project" value="TreeGrafter"/>
</dbReference>
<protein>
    <submittedName>
        <fullName evidence="1">Uncharacterized protein</fullName>
    </submittedName>
</protein>
<dbReference type="GO" id="GO:0005783">
    <property type="term" value="C:endoplasmic reticulum"/>
    <property type="evidence" value="ECO:0007669"/>
    <property type="project" value="TreeGrafter"/>
</dbReference>
<evidence type="ECO:0000313" key="2">
    <source>
        <dbReference type="Proteomes" id="UP000075714"/>
    </source>
</evidence>
<dbReference type="GO" id="GO:0004620">
    <property type="term" value="F:phospholipase activity"/>
    <property type="evidence" value="ECO:0007669"/>
    <property type="project" value="TreeGrafter"/>
</dbReference>
<organism evidence="1 2">
    <name type="scientific">Gonium pectorale</name>
    <name type="common">Green alga</name>
    <dbReference type="NCBI Taxonomy" id="33097"/>
    <lineage>
        <taxon>Eukaryota</taxon>
        <taxon>Viridiplantae</taxon>
        <taxon>Chlorophyta</taxon>
        <taxon>core chlorophytes</taxon>
        <taxon>Chlorophyceae</taxon>
        <taxon>CS clade</taxon>
        <taxon>Chlamydomonadales</taxon>
        <taxon>Volvocaceae</taxon>
        <taxon>Gonium</taxon>
    </lineage>
</organism>
<dbReference type="GO" id="GO:0071944">
    <property type="term" value="C:cell periphery"/>
    <property type="evidence" value="ECO:0007669"/>
    <property type="project" value="TreeGrafter"/>
</dbReference>
<proteinExistence type="predicted"/>
<dbReference type="Proteomes" id="UP000075714">
    <property type="component" value="Unassembled WGS sequence"/>
</dbReference>
<gene>
    <name evidence="1" type="ORF">GPECTOR_51g708</name>
</gene>
<name>A0A150G799_GONPE</name>
<dbReference type="AlphaFoldDB" id="A0A150G799"/>
<dbReference type="GO" id="GO:0030149">
    <property type="term" value="P:sphingolipid catabolic process"/>
    <property type="evidence" value="ECO:0007669"/>
    <property type="project" value="TreeGrafter"/>
</dbReference>
<dbReference type="PANTHER" id="PTHR12393:SF6">
    <property type="entry name" value="SPHINGOMYELIN PHOSPHODIESTERASE 2"/>
    <property type="match status" value="1"/>
</dbReference>
<dbReference type="EMBL" id="LSYV01000052">
    <property type="protein sequence ID" value="KXZ45722.1"/>
    <property type="molecule type" value="Genomic_DNA"/>
</dbReference>
<evidence type="ECO:0000313" key="1">
    <source>
        <dbReference type="EMBL" id="KXZ45722.1"/>
    </source>
</evidence>